<dbReference type="PANTHER" id="PTHR30055:SF234">
    <property type="entry name" value="HTH-TYPE TRANSCRIPTIONAL REGULATOR BETI"/>
    <property type="match status" value="1"/>
</dbReference>
<feature type="domain" description="HTH tetR-type" evidence="5">
    <location>
        <begin position="8"/>
        <end position="68"/>
    </location>
</feature>
<dbReference type="PROSITE" id="PS50977">
    <property type="entry name" value="HTH_TETR_2"/>
    <property type="match status" value="1"/>
</dbReference>
<dbReference type="NCBIfam" id="NF041196">
    <property type="entry name" value="ScbR_bind_reg"/>
    <property type="match status" value="1"/>
</dbReference>
<dbReference type="PANTHER" id="PTHR30055">
    <property type="entry name" value="HTH-TYPE TRANSCRIPTIONAL REGULATOR RUTR"/>
    <property type="match status" value="1"/>
</dbReference>
<feature type="DNA-binding region" description="H-T-H motif" evidence="4">
    <location>
        <begin position="31"/>
        <end position="50"/>
    </location>
</feature>
<accession>A0A3N4R311</accession>
<dbReference type="InterPro" id="IPR047923">
    <property type="entry name" value="ArpA-like"/>
</dbReference>
<dbReference type="InterPro" id="IPR050109">
    <property type="entry name" value="HTH-type_TetR-like_transc_reg"/>
</dbReference>
<dbReference type="InterPro" id="IPR009057">
    <property type="entry name" value="Homeodomain-like_sf"/>
</dbReference>
<evidence type="ECO:0000256" key="3">
    <source>
        <dbReference type="ARBA" id="ARBA00023163"/>
    </source>
</evidence>
<dbReference type="GO" id="GO:0003700">
    <property type="term" value="F:DNA-binding transcription factor activity"/>
    <property type="evidence" value="ECO:0007669"/>
    <property type="project" value="TreeGrafter"/>
</dbReference>
<evidence type="ECO:0000256" key="2">
    <source>
        <dbReference type="ARBA" id="ARBA00023125"/>
    </source>
</evidence>
<evidence type="ECO:0000256" key="4">
    <source>
        <dbReference type="PROSITE-ProRule" id="PRU00335"/>
    </source>
</evidence>
<dbReference type="Proteomes" id="UP000266906">
    <property type="component" value="Unassembled WGS sequence"/>
</dbReference>
<dbReference type="InterPro" id="IPR001647">
    <property type="entry name" value="HTH_TetR"/>
</dbReference>
<dbReference type="InterPro" id="IPR054126">
    <property type="entry name" value="CprB_TetR_C"/>
</dbReference>
<dbReference type="PRINTS" id="PR00455">
    <property type="entry name" value="HTHTETR"/>
</dbReference>
<keyword evidence="2 4" id="KW-0238">DNA-binding</keyword>
<evidence type="ECO:0000256" key="1">
    <source>
        <dbReference type="ARBA" id="ARBA00023015"/>
    </source>
</evidence>
<dbReference type="GO" id="GO:0000976">
    <property type="term" value="F:transcription cis-regulatory region binding"/>
    <property type="evidence" value="ECO:0007669"/>
    <property type="project" value="TreeGrafter"/>
</dbReference>
<dbReference type="RefSeq" id="WP_123821733.1">
    <property type="nucleotide sequence ID" value="NZ_JBEYIY010000023.1"/>
</dbReference>
<dbReference type="Gene3D" id="1.10.357.10">
    <property type="entry name" value="Tetracycline Repressor, domain 2"/>
    <property type="match status" value="1"/>
</dbReference>
<dbReference type="InterPro" id="IPR036271">
    <property type="entry name" value="Tet_transcr_reg_TetR-rel_C_sf"/>
</dbReference>
<dbReference type="SUPFAM" id="SSF46689">
    <property type="entry name" value="Homeodomain-like"/>
    <property type="match status" value="1"/>
</dbReference>
<dbReference type="SUPFAM" id="SSF48498">
    <property type="entry name" value="Tetracyclin repressor-like, C-terminal domain"/>
    <property type="match status" value="1"/>
</dbReference>
<name>A0A3N4R311_9ACTN</name>
<comment type="caution">
    <text evidence="6">The sequence shown here is derived from an EMBL/GenBank/DDBJ whole genome shotgun (WGS) entry which is preliminary data.</text>
</comment>
<sequence>MVKQERALRTRETLVRSAAEMFHQEGFTVASLATISRRAGVSNGALHFHFANKAAVADAVEESALARLRAVTADGPKAADCGLQRLVDATYRLARELSDDVVLRAGFELGGDPARPPGVDLRGYWQHWVRETLRQAGERGELRPEVVPEEAATAVVAGTVGMEVLGTRQPEWLDPRTVGRFWRLLLPTLAPAGLLATLSADGVDTEAPEE</sequence>
<keyword evidence="7" id="KW-1185">Reference proteome</keyword>
<proteinExistence type="predicted"/>
<dbReference type="PROSITE" id="PS01081">
    <property type="entry name" value="HTH_TETR_1"/>
    <property type="match status" value="1"/>
</dbReference>
<evidence type="ECO:0000259" key="5">
    <source>
        <dbReference type="PROSITE" id="PS50977"/>
    </source>
</evidence>
<dbReference type="InterPro" id="IPR023772">
    <property type="entry name" value="DNA-bd_HTH_TetR-type_CS"/>
</dbReference>
<keyword evidence="3" id="KW-0804">Transcription</keyword>
<gene>
    <name evidence="6" type="ORF">EDD38_7603</name>
</gene>
<dbReference type="AlphaFoldDB" id="A0A3N4R311"/>
<reference evidence="6 7" key="1">
    <citation type="submission" date="2018-11" db="EMBL/GenBank/DDBJ databases">
        <title>Sequencing the genomes of 1000 actinobacteria strains.</title>
        <authorList>
            <person name="Klenk H.-P."/>
        </authorList>
    </citation>
    <scope>NUCLEOTIDE SEQUENCE [LARGE SCALE GENOMIC DNA]</scope>
    <source>
        <strain evidence="6 7">DSM 44781</strain>
    </source>
</reference>
<protein>
    <submittedName>
        <fullName evidence="6">TetR family transcriptional regulator</fullName>
    </submittedName>
</protein>
<evidence type="ECO:0000313" key="7">
    <source>
        <dbReference type="Proteomes" id="UP000266906"/>
    </source>
</evidence>
<dbReference type="Pfam" id="PF21935">
    <property type="entry name" value="TetR_C_45"/>
    <property type="match status" value="1"/>
</dbReference>
<evidence type="ECO:0000313" key="6">
    <source>
        <dbReference type="EMBL" id="RPE26966.1"/>
    </source>
</evidence>
<keyword evidence="1" id="KW-0805">Transcription regulation</keyword>
<organism evidence="6 7">
    <name type="scientific">Kitasatospora cineracea</name>
    <dbReference type="NCBI Taxonomy" id="88074"/>
    <lineage>
        <taxon>Bacteria</taxon>
        <taxon>Bacillati</taxon>
        <taxon>Actinomycetota</taxon>
        <taxon>Actinomycetes</taxon>
        <taxon>Kitasatosporales</taxon>
        <taxon>Streptomycetaceae</taxon>
        <taxon>Kitasatospora</taxon>
    </lineage>
</organism>
<dbReference type="Pfam" id="PF00440">
    <property type="entry name" value="TetR_N"/>
    <property type="match status" value="1"/>
</dbReference>
<dbReference type="EMBL" id="RKQG01000005">
    <property type="protein sequence ID" value="RPE26966.1"/>
    <property type="molecule type" value="Genomic_DNA"/>
</dbReference>